<dbReference type="PROSITE" id="PS50280">
    <property type="entry name" value="SET"/>
    <property type="match status" value="1"/>
</dbReference>
<gene>
    <name evidence="3" type="ORF">B0A52_08298</name>
</gene>
<dbReference type="InterPro" id="IPR001214">
    <property type="entry name" value="SET_dom"/>
</dbReference>
<dbReference type="InterPro" id="IPR053185">
    <property type="entry name" value="SET_domain_protein"/>
</dbReference>
<dbReference type="AlphaFoldDB" id="A0A438MTN6"/>
<proteinExistence type="predicted"/>
<dbReference type="VEuPathDB" id="FungiDB:PV10_00666"/>
<name>A0A438MTN6_EXOME</name>
<dbReference type="InterPro" id="IPR007361">
    <property type="entry name" value="DUF427"/>
</dbReference>
<feature type="domain" description="SET" evidence="2">
    <location>
        <begin position="361"/>
        <end position="505"/>
    </location>
</feature>
<dbReference type="EMBL" id="NAJM01000052">
    <property type="protein sequence ID" value="RVX67055.1"/>
    <property type="molecule type" value="Genomic_DNA"/>
</dbReference>
<dbReference type="InterPro" id="IPR038694">
    <property type="entry name" value="DUF427_sf"/>
</dbReference>
<reference evidence="3 4" key="1">
    <citation type="submission" date="2017-03" db="EMBL/GenBank/DDBJ databases">
        <title>Genomes of endolithic fungi from Antarctica.</title>
        <authorList>
            <person name="Coleine C."/>
            <person name="Masonjones S."/>
            <person name="Stajich J.E."/>
        </authorList>
    </citation>
    <scope>NUCLEOTIDE SEQUENCE [LARGE SCALE GENOMIC DNA]</scope>
    <source>
        <strain evidence="3 4">CCFEE 6314</strain>
    </source>
</reference>
<dbReference type="Gene3D" id="2.170.150.40">
    <property type="entry name" value="Domain of unknown function (DUF427)"/>
    <property type="match status" value="1"/>
</dbReference>
<sequence>MSDLADLASKLFHADSDFHPKILPTEKRVRGVLNGEWIFDTTEALMVWEVKWFPSYWIPRKDMLPTAKLVDDQPISGIQSSTSKLYVGDKWVTTLLVPDSFNSPLAGYVKIEAKALDAWYEEQSQVLYHPKDPFHRVDILPSGRHVRVQALDGTVLADTSDQGGVRALFETNFPARWYLPRTAINWSYLRPSDTKTGCPYKGQASYYDAVIGDKVIKDVAWWYPNPIMESYEVTGLLCFYPDKVKTLVDGKDITKNGIKLPVIAKQDDADVDKPATPIDIIVTPQTNHDLVDLQKENLNPSVIDSNDPSMAQLLATLESTSISKSNINSTSMNSNHYPAQDQDQDQDQVMNSIDSSSPQDDLIEILSTPDRGLGVFARRKIKAGKLVLAERPLLRLSKEEENDSDAIECEFDNLSHADQKLYLQLFDAQKSRMTRVTSIYYSNCYNLDSFRPDGKGGSAVGAIASRFNHSCVPNLQLSFNFDKNLMMFYAIRDIPRGKEVCTNYEKNVFDAAVNRRRRLQMYYGFTCQCEACLGPAKNEFWAKSDQRRRAMFEAFKTIQECEKGYMASVVAADVKTEDSDPPTQSVNIAKEALAALVKLESLLVKEGLNGVVLTNTYRSLSKWSERLQDYPQAARWKEKEEINSLHGLGPHAFRTIECDKKIKELVKRADESGQY</sequence>
<dbReference type="Gene3D" id="1.25.40.10">
    <property type="entry name" value="Tetratricopeptide repeat domain"/>
    <property type="match status" value="1"/>
</dbReference>
<evidence type="ECO:0000259" key="2">
    <source>
        <dbReference type="PROSITE" id="PS50280"/>
    </source>
</evidence>
<dbReference type="SMART" id="SM00317">
    <property type="entry name" value="SET"/>
    <property type="match status" value="1"/>
</dbReference>
<dbReference type="Pfam" id="PF04248">
    <property type="entry name" value="NTP_transf_9"/>
    <property type="match status" value="1"/>
</dbReference>
<dbReference type="OrthoDB" id="18996at2759"/>
<dbReference type="CDD" id="cd20071">
    <property type="entry name" value="SET_SMYD"/>
    <property type="match status" value="1"/>
</dbReference>
<dbReference type="Proteomes" id="UP000288859">
    <property type="component" value="Unassembled WGS sequence"/>
</dbReference>
<organism evidence="3 4">
    <name type="scientific">Exophiala mesophila</name>
    <name type="common">Black yeast-like fungus</name>
    <dbReference type="NCBI Taxonomy" id="212818"/>
    <lineage>
        <taxon>Eukaryota</taxon>
        <taxon>Fungi</taxon>
        <taxon>Dikarya</taxon>
        <taxon>Ascomycota</taxon>
        <taxon>Pezizomycotina</taxon>
        <taxon>Eurotiomycetes</taxon>
        <taxon>Chaetothyriomycetidae</taxon>
        <taxon>Chaetothyriales</taxon>
        <taxon>Herpotrichiellaceae</taxon>
        <taxon>Exophiala</taxon>
    </lineage>
</organism>
<feature type="compositionally biased region" description="Polar residues" evidence="1">
    <location>
        <begin position="349"/>
        <end position="358"/>
    </location>
</feature>
<dbReference type="PANTHER" id="PTHR47332">
    <property type="entry name" value="SET DOMAIN-CONTAINING PROTEIN 5"/>
    <property type="match status" value="1"/>
</dbReference>
<dbReference type="InterPro" id="IPR046341">
    <property type="entry name" value="SET_dom_sf"/>
</dbReference>
<dbReference type="SUPFAM" id="SSF82199">
    <property type="entry name" value="SET domain"/>
    <property type="match status" value="1"/>
</dbReference>
<evidence type="ECO:0000256" key="1">
    <source>
        <dbReference type="SAM" id="MobiDB-lite"/>
    </source>
</evidence>
<dbReference type="VEuPathDB" id="FungiDB:PV10_00665"/>
<evidence type="ECO:0000313" key="3">
    <source>
        <dbReference type="EMBL" id="RVX67055.1"/>
    </source>
</evidence>
<dbReference type="Pfam" id="PF00856">
    <property type="entry name" value="SET"/>
    <property type="match status" value="1"/>
</dbReference>
<dbReference type="PANTHER" id="PTHR47332:SF4">
    <property type="entry name" value="SET DOMAIN-CONTAINING PROTEIN 5"/>
    <property type="match status" value="1"/>
</dbReference>
<dbReference type="InterPro" id="IPR011990">
    <property type="entry name" value="TPR-like_helical_dom_sf"/>
</dbReference>
<evidence type="ECO:0000313" key="4">
    <source>
        <dbReference type="Proteomes" id="UP000288859"/>
    </source>
</evidence>
<feature type="compositionally biased region" description="Low complexity" evidence="1">
    <location>
        <begin position="325"/>
        <end position="335"/>
    </location>
</feature>
<feature type="region of interest" description="Disordered" evidence="1">
    <location>
        <begin position="325"/>
        <end position="358"/>
    </location>
</feature>
<comment type="caution">
    <text evidence="3">The sequence shown here is derived from an EMBL/GenBank/DDBJ whole genome shotgun (WGS) entry which is preliminary data.</text>
</comment>
<dbReference type="Gene3D" id="2.170.270.10">
    <property type="entry name" value="SET domain"/>
    <property type="match status" value="1"/>
</dbReference>
<protein>
    <recommendedName>
        <fullName evidence="2">SET domain-containing protein</fullName>
    </recommendedName>
</protein>
<accession>A0A438MTN6</accession>